<dbReference type="Proteomes" id="UP000030706">
    <property type="component" value="Unassembled WGS sequence"/>
</dbReference>
<protein>
    <submittedName>
        <fullName evidence="1">Uncharacterized protein</fullName>
    </submittedName>
</protein>
<proteinExistence type="predicted"/>
<gene>
    <name evidence="1" type="ORF">M438DRAFT_204382</name>
</gene>
<dbReference type="GeneID" id="40741666"/>
<dbReference type="HOGENOM" id="CLU_2319951_0_0_1"/>
<evidence type="ECO:0000313" key="1">
    <source>
        <dbReference type="EMBL" id="KEQ84960.1"/>
    </source>
</evidence>
<evidence type="ECO:0000313" key="2">
    <source>
        <dbReference type="Proteomes" id="UP000030706"/>
    </source>
</evidence>
<dbReference type="AlphaFoldDB" id="A0A074XHI4"/>
<name>A0A074XHI4_AURPU</name>
<keyword evidence="2" id="KW-1185">Reference proteome</keyword>
<accession>A0A074XHI4</accession>
<sequence length="99" mass="10799">MRASVNQENAILCHAILCLLTAKPSWPTICHFCHLSSPSPPDARHPFLFLPCSVVPFPTRSAMHRLGPATASARSEIKICPVVLQEELLVCGVGVPLWD</sequence>
<dbReference type="RefSeq" id="XP_029761147.1">
    <property type="nucleotide sequence ID" value="XM_029899360.1"/>
</dbReference>
<organism evidence="1 2">
    <name type="scientific">Aureobasidium pullulans EXF-150</name>
    <dbReference type="NCBI Taxonomy" id="1043002"/>
    <lineage>
        <taxon>Eukaryota</taxon>
        <taxon>Fungi</taxon>
        <taxon>Dikarya</taxon>
        <taxon>Ascomycota</taxon>
        <taxon>Pezizomycotina</taxon>
        <taxon>Dothideomycetes</taxon>
        <taxon>Dothideomycetidae</taxon>
        <taxon>Dothideales</taxon>
        <taxon>Saccotheciaceae</taxon>
        <taxon>Aureobasidium</taxon>
    </lineage>
</organism>
<reference evidence="1 2" key="1">
    <citation type="journal article" date="2014" name="BMC Genomics">
        <title>Genome sequencing of four Aureobasidium pullulans varieties: biotechnological potential, stress tolerance, and description of new species.</title>
        <authorList>
            <person name="Gostin Ar C."/>
            <person name="Ohm R.A."/>
            <person name="Kogej T."/>
            <person name="Sonjak S."/>
            <person name="Turk M."/>
            <person name="Zajc J."/>
            <person name="Zalar P."/>
            <person name="Grube M."/>
            <person name="Sun H."/>
            <person name="Han J."/>
            <person name="Sharma A."/>
            <person name="Chiniquy J."/>
            <person name="Ngan C.Y."/>
            <person name="Lipzen A."/>
            <person name="Barry K."/>
            <person name="Grigoriev I.V."/>
            <person name="Gunde-Cimerman N."/>
        </authorList>
    </citation>
    <scope>NUCLEOTIDE SEQUENCE [LARGE SCALE GENOMIC DNA]</scope>
    <source>
        <strain evidence="1 2">EXF-150</strain>
    </source>
</reference>
<dbReference type="EMBL" id="KL584981">
    <property type="protein sequence ID" value="KEQ84960.1"/>
    <property type="molecule type" value="Genomic_DNA"/>
</dbReference>